<feature type="domain" description="Gfo/Idh/MocA-like oxidoreductase N-terminal" evidence="1">
    <location>
        <begin position="47"/>
        <end position="164"/>
    </location>
</feature>
<dbReference type="Pfam" id="PF01408">
    <property type="entry name" value="GFO_IDH_MocA"/>
    <property type="match status" value="1"/>
</dbReference>
<dbReference type="Pfam" id="PF22725">
    <property type="entry name" value="GFO_IDH_MocA_C3"/>
    <property type="match status" value="1"/>
</dbReference>
<evidence type="ECO:0000313" key="3">
    <source>
        <dbReference type="EMBL" id="MBP1993327.1"/>
    </source>
</evidence>
<reference evidence="3 4" key="1">
    <citation type="submission" date="2021-03" db="EMBL/GenBank/DDBJ databases">
        <title>Genomic Encyclopedia of Type Strains, Phase IV (KMG-IV): sequencing the most valuable type-strain genomes for metagenomic binning, comparative biology and taxonomic classification.</title>
        <authorList>
            <person name="Goeker M."/>
        </authorList>
    </citation>
    <scope>NUCLEOTIDE SEQUENCE [LARGE SCALE GENOMIC DNA]</scope>
    <source>
        <strain evidence="3 4">DSM 26048</strain>
    </source>
</reference>
<dbReference type="RefSeq" id="WP_209975083.1">
    <property type="nucleotide sequence ID" value="NZ_JAGGLB010000018.1"/>
</dbReference>
<evidence type="ECO:0000259" key="2">
    <source>
        <dbReference type="Pfam" id="PF22725"/>
    </source>
</evidence>
<dbReference type="Gene3D" id="3.40.50.720">
    <property type="entry name" value="NAD(P)-binding Rossmann-like Domain"/>
    <property type="match status" value="1"/>
</dbReference>
<protein>
    <submittedName>
        <fullName evidence="3">Dehydrogenase</fullName>
    </submittedName>
</protein>
<evidence type="ECO:0000313" key="4">
    <source>
        <dbReference type="Proteomes" id="UP001519287"/>
    </source>
</evidence>
<sequence length="404" mass="45171">MKCRVKRLNNEQPFTVKGVRCNHLISSDIIGHSPGSGMGGIRLGKLRLGIIGCGSMSETHAKGFIELAGVLQVTAVVDIIPEQARHTAEALGNIIASTDYREILPYVDAVFIVLPHDLHYSVTMECLKAGKHVLVEKPMANSEAECLEMIREARERNLVLMVAYPNRYHPLIVRMKEIIDSKQYGELFQMSIWTEQLTQYEEGHWARSAARLGGGQFFSHGCHYVDLLLWFLGRPVKGTHVGTNTGTPWMEMEGSSFATLTFESGVLGHHAGTWGARGSRLGYSFHAHCEQGMLEVNYTDNKLYFHQGMKEERAGIHLSSPETEVLMELEQSEKITHYEISHFAECVLEGKKPLTDGPESLQGLRVIWRLYEAEEKEVVADLTGLGLDEEWDRPDLAALPAKKG</sequence>
<dbReference type="InterPro" id="IPR055170">
    <property type="entry name" value="GFO_IDH_MocA-like_dom"/>
</dbReference>
<accession>A0ABS4J0F1</accession>
<dbReference type="InterPro" id="IPR051450">
    <property type="entry name" value="Gfo/Idh/MocA_Oxidoreductases"/>
</dbReference>
<dbReference type="InterPro" id="IPR000683">
    <property type="entry name" value="Gfo/Idh/MocA-like_OxRdtase_N"/>
</dbReference>
<name>A0ABS4J0F1_9BACL</name>
<dbReference type="Proteomes" id="UP001519287">
    <property type="component" value="Unassembled WGS sequence"/>
</dbReference>
<dbReference type="PANTHER" id="PTHR43377:SF2">
    <property type="entry name" value="BINDING ROSSMANN FOLD OXIDOREDUCTASE, PUTATIVE (AFU_ORTHOLOGUE AFUA_4G00560)-RELATED"/>
    <property type="match status" value="1"/>
</dbReference>
<evidence type="ECO:0000259" key="1">
    <source>
        <dbReference type="Pfam" id="PF01408"/>
    </source>
</evidence>
<dbReference type="EMBL" id="JAGGLB010000018">
    <property type="protein sequence ID" value="MBP1993327.1"/>
    <property type="molecule type" value="Genomic_DNA"/>
</dbReference>
<dbReference type="SUPFAM" id="SSF51735">
    <property type="entry name" value="NAD(P)-binding Rossmann-fold domains"/>
    <property type="match status" value="1"/>
</dbReference>
<dbReference type="Gene3D" id="3.30.360.10">
    <property type="entry name" value="Dihydrodipicolinate Reductase, domain 2"/>
    <property type="match status" value="1"/>
</dbReference>
<dbReference type="InterPro" id="IPR036291">
    <property type="entry name" value="NAD(P)-bd_dom_sf"/>
</dbReference>
<dbReference type="SUPFAM" id="SSF55347">
    <property type="entry name" value="Glyceraldehyde-3-phosphate dehydrogenase-like, C-terminal domain"/>
    <property type="match status" value="1"/>
</dbReference>
<proteinExistence type="predicted"/>
<dbReference type="PANTHER" id="PTHR43377">
    <property type="entry name" value="BILIVERDIN REDUCTASE A"/>
    <property type="match status" value="1"/>
</dbReference>
<comment type="caution">
    <text evidence="3">The sequence shown here is derived from an EMBL/GenBank/DDBJ whole genome shotgun (WGS) entry which is preliminary data.</text>
</comment>
<keyword evidence="4" id="KW-1185">Reference proteome</keyword>
<organism evidence="3 4">
    <name type="scientific">Paenibacillus eucommiae</name>
    <dbReference type="NCBI Taxonomy" id="1355755"/>
    <lineage>
        <taxon>Bacteria</taxon>
        <taxon>Bacillati</taxon>
        <taxon>Bacillota</taxon>
        <taxon>Bacilli</taxon>
        <taxon>Bacillales</taxon>
        <taxon>Paenibacillaceae</taxon>
        <taxon>Paenibacillus</taxon>
    </lineage>
</organism>
<feature type="domain" description="GFO/IDH/MocA-like oxidoreductase" evidence="2">
    <location>
        <begin position="173"/>
        <end position="295"/>
    </location>
</feature>
<gene>
    <name evidence="3" type="ORF">J2Z66_004948</name>
</gene>